<dbReference type="SMART" id="SM00367">
    <property type="entry name" value="LRR_CC"/>
    <property type="match status" value="7"/>
</dbReference>
<dbReference type="InterPro" id="IPR011705">
    <property type="entry name" value="BACK"/>
</dbReference>
<dbReference type="CDD" id="cd18186">
    <property type="entry name" value="BTB_POZ_ZBTB_KLHL-like"/>
    <property type="match status" value="1"/>
</dbReference>
<dbReference type="InterPro" id="IPR000210">
    <property type="entry name" value="BTB/POZ_dom"/>
</dbReference>
<sequence>MLKLTIKQHGAPDEGDGPAHDCASLDEHGWSSLIQQCIDEDLSSIAFLVSRDLLQQKSSFFRSLLGGDFRESVENHVSIAWDPATFCCLLECLYSEKLHIPCDMECFLEGILFFGVETAMISLTERIGERELVKWAPKLWNLAKGLGQYSVAEACIKAFAINFEDEVKKSNFANLAFQFLVACMEHKQLTITSELFLCEAILKWISCKQKMEACSIKMLPLCNVPLSKNYNIKHSGDNSLGYQEDYFIDSDETISNIFHKVKILLLPLDYITGILYGSLPASMFRVKATELTAYEKLFCLHEEIDGKTIRQLQAAHGNDLTLRITKHTKTLDLSGCHQITAAVLFLSLMQLGSKHGISDLKLYSKLEAEVLKIVRGEMITSNSFDQDLCKKLMVESLFEVNLQRCWRLNQSALASWLCVGCPNLKLLDISHCPQLDFSILSQISLSCKSLEKVKMQLYFNRFFVKSKILQDGVSCANHSLSRDMDSIPLCGCLPSLTSLSLEGRSSLKDSHLDLLARCCINLTAINLGGCFELTDRGLAKFLARFKSLTMLEVAYTAFGELSVNALLCEAVAVPSQPSENLCSLEMRHDASIGNCILTALNLEGCSRVNNISISRLLKKTPFLKYLNLGYMRVDDSTLLSFGGTLLKKLNLRETEVTECSVAHILKWNQQLENLSVQGCKSISVSSALETAVAAHEDCASNMLKGSSLKHLALGWGFTDSVLKAWKSSLWCLQSLSLGLGGRISEGLLNTLFASSPHLEDLSLTFQMVSDTSLVSLLKNLPMLWSLELHHCLGDVSREIICSMPTTLTKLCLERGFAWMTDGDIELLSSSCKALTNVAFTGCPLLTPKSLRMMCKNWQGVTNFVLKECGTMTLDGGCCLFVCKALQQLTLRHSGPGLSKDFAECAHVELCLDICDSKDGGFNSIKADKKRSLVLLRFTRCTTLRNGFMGFTRQHYKDSVFIQWLDNQERSVVINEGL</sequence>
<evidence type="ECO:0000259" key="3">
    <source>
        <dbReference type="PROSITE" id="PS50097"/>
    </source>
</evidence>
<name>A0A9D4UDU5_ADICA</name>
<evidence type="ECO:0000256" key="1">
    <source>
        <dbReference type="ARBA" id="ARBA00002668"/>
    </source>
</evidence>
<comment type="caution">
    <text evidence="4">The sequence shown here is derived from an EMBL/GenBank/DDBJ whole genome shotgun (WGS) entry which is preliminary data.</text>
</comment>
<accession>A0A9D4UDU5</accession>
<organism evidence="4 5">
    <name type="scientific">Adiantum capillus-veneris</name>
    <name type="common">Maidenhair fern</name>
    <dbReference type="NCBI Taxonomy" id="13818"/>
    <lineage>
        <taxon>Eukaryota</taxon>
        <taxon>Viridiplantae</taxon>
        <taxon>Streptophyta</taxon>
        <taxon>Embryophyta</taxon>
        <taxon>Tracheophyta</taxon>
        <taxon>Polypodiopsida</taxon>
        <taxon>Polypodiidae</taxon>
        <taxon>Polypodiales</taxon>
        <taxon>Pteridineae</taxon>
        <taxon>Pteridaceae</taxon>
        <taxon>Vittarioideae</taxon>
        <taxon>Adiantum</taxon>
    </lineage>
</organism>
<dbReference type="SUPFAM" id="SSF52047">
    <property type="entry name" value="RNI-like"/>
    <property type="match status" value="1"/>
</dbReference>
<gene>
    <name evidence="4" type="ORF">GOP47_0018787</name>
</gene>
<dbReference type="AlphaFoldDB" id="A0A9D4UDU5"/>
<evidence type="ECO:0000313" key="5">
    <source>
        <dbReference type="Proteomes" id="UP000886520"/>
    </source>
</evidence>
<dbReference type="InterPro" id="IPR032675">
    <property type="entry name" value="LRR_dom_sf"/>
</dbReference>
<comment type="pathway">
    <text evidence="2">Protein modification; protein ubiquitination.</text>
</comment>
<dbReference type="PROSITE" id="PS50097">
    <property type="entry name" value="BTB"/>
    <property type="match status" value="1"/>
</dbReference>
<evidence type="ECO:0000256" key="2">
    <source>
        <dbReference type="ARBA" id="ARBA00004906"/>
    </source>
</evidence>
<dbReference type="Gene3D" id="1.25.40.420">
    <property type="match status" value="1"/>
</dbReference>
<dbReference type="SUPFAM" id="SSF54695">
    <property type="entry name" value="POZ domain"/>
    <property type="match status" value="1"/>
</dbReference>
<proteinExistence type="predicted"/>
<keyword evidence="5" id="KW-1185">Reference proteome</keyword>
<dbReference type="GO" id="GO:0031146">
    <property type="term" value="P:SCF-dependent proteasomal ubiquitin-dependent protein catabolic process"/>
    <property type="evidence" value="ECO:0007669"/>
    <property type="project" value="TreeGrafter"/>
</dbReference>
<feature type="domain" description="BTB" evidence="3">
    <location>
        <begin position="47"/>
        <end position="102"/>
    </location>
</feature>
<dbReference type="Pfam" id="PF07707">
    <property type="entry name" value="BACK"/>
    <property type="match status" value="1"/>
</dbReference>
<dbReference type="PANTHER" id="PTHR13318">
    <property type="entry name" value="PARTNER OF PAIRED, ISOFORM B-RELATED"/>
    <property type="match status" value="1"/>
</dbReference>
<dbReference type="Gene3D" id="3.80.10.10">
    <property type="entry name" value="Ribonuclease Inhibitor"/>
    <property type="match status" value="3"/>
</dbReference>
<protein>
    <recommendedName>
        <fullName evidence="3">BTB domain-containing protein</fullName>
    </recommendedName>
</protein>
<evidence type="ECO:0000313" key="4">
    <source>
        <dbReference type="EMBL" id="KAI5066163.1"/>
    </source>
</evidence>
<dbReference type="EMBL" id="JABFUD020000018">
    <property type="protein sequence ID" value="KAI5066163.1"/>
    <property type="molecule type" value="Genomic_DNA"/>
</dbReference>
<dbReference type="Pfam" id="PF00651">
    <property type="entry name" value="BTB"/>
    <property type="match status" value="1"/>
</dbReference>
<comment type="function">
    <text evidence="1">May act as a substrate-specific adapter of an E3 ubiquitin-protein ligase complex (CUL3-RBX1-BTB) which mediates the ubiquitination and subsequent proteasomal degradation of target proteins.</text>
</comment>
<dbReference type="GO" id="GO:0019005">
    <property type="term" value="C:SCF ubiquitin ligase complex"/>
    <property type="evidence" value="ECO:0007669"/>
    <property type="project" value="TreeGrafter"/>
</dbReference>
<dbReference type="OrthoDB" id="775260at2759"/>
<dbReference type="Proteomes" id="UP000886520">
    <property type="component" value="Chromosome 18"/>
</dbReference>
<reference evidence="4" key="1">
    <citation type="submission" date="2021-01" db="EMBL/GenBank/DDBJ databases">
        <title>Adiantum capillus-veneris genome.</title>
        <authorList>
            <person name="Fang Y."/>
            <person name="Liao Q."/>
        </authorList>
    </citation>
    <scope>NUCLEOTIDE SEQUENCE</scope>
    <source>
        <strain evidence="4">H3</strain>
        <tissue evidence="4">Leaf</tissue>
    </source>
</reference>
<dbReference type="InterPro" id="IPR011333">
    <property type="entry name" value="SKP1/BTB/POZ_sf"/>
</dbReference>
<dbReference type="InterPro" id="IPR006553">
    <property type="entry name" value="Leu-rich_rpt_Cys-con_subtyp"/>
</dbReference>
<dbReference type="Gene3D" id="3.30.710.10">
    <property type="entry name" value="Potassium Channel Kv1.1, Chain A"/>
    <property type="match status" value="1"/>
</dbReference>